<protein>
    <submittedName>
        <fullName evidence="6">Uncharacterized protein</fullName>
    </submittedName>
</protein>
<accession>A0A0D0WR09</accession>
<dbReference type="InterPro" id="IPR048284">
    <property type="entry name" value="EryCIII-like_N"/>
</dbReference>
<reference evidence="6 7" key="1">
    <citation type="submission" date="2015-01" db="EMBL/GenBank/DDBJ databases">
        <title>Sequencing and annotation of Micromonospora carbonacea strain JXNU-1 genome.</title>
        <authorList>
            <person name="Long Z."/>
            <person name="Huang Y."/>
            <person name="Jiang Y."/>
        </authorList>
    </citation>
    <scope>NUCLEOTIDE SEQUENCE [LARGE SCALE GENOMIC DNA]</scope>
    <source>
        <strain evidence="6 7">JXNU-1</strain>
    </source>
</reference>
<dbReference type="GeneID" id="301307446"/>
<dbReference type="CDD" id="cd03784">
    <property type="entry name" value="GT1_Gtf-like"/>
    <property type="match status" value="1"/>
</dbReference>
<comment type="similarity">
    <text evidence="1">Belongs to the glycosyltransferase 28 family.</text>
</comment>
<evidence type="ECO:0000259" key="5">
    <source>
        <dbReference type="Pfam" id="PF21036"/>
    </source>
</evidence>
<evidence type="ECO:0000313" key="7">
    <source>
        <dbReference type="Proteomes" id="UP000032254"/>
    </source>
</evidence>
<proteinExistence type="inferred from homology"/>
<dbReference type="InterPro" id="IPR050426">
    <property type="entry name" value="Glycosyltransferase_28"/>
</dbReference>
<dbReference type="PANTHER" id="PTHR48050">
    <property type="entry name" value="STEROL 3-BETA-GLUCOSYLTRANSFERASE"/>
    <property type="match status" value="1"/>
</dbReference>
<evidence type="ECO:0000313" key="6">
    <source>
        <dbReference type="EMBL" id="KIR61159.1"/>
    </source>
</evidence>
<dbReference type="OrthoDB" id="3863369at2"/>
<organism evidence="6 7">
    <name type="scientific">Micromonospora haikouensis</name>
    <dbReference type="NCBI Taxonomy" id="686309"/>
    <lineage>
        <taxon>Bacteria</taxon>
        <taxon>Bacillati</taxon>
        <taxon>Actinomycetota</taxon>
        <taxon>Actinomycetes</taxon>
        <taxon>Micromonosporales</taxon>
        <taxon>Micromonosporaceae</taxon>
        <taxon>Micromonospora</taxon>
    </lineage>
</organism>
<dbReference type="InterPro" id="IPR010610">
    <property type="entry name" value="EryCIII-like_C"/>
</dbReference>
<dbReference type="RefSeq" id="WP_043967849.1">
    <property type="nucleotide sequence ID" value="NZ_JBEZEN010000069.1"/>
</dbReference>
<gene>
    <name evidence="6" type="ORF">TK50_25790</name>
</gene>
<feature type="domain" description="Erythromycin biosynthesis protein CIII-like N-terminal" evidence="5">
    <location>
        <begin position="22"/>
        <end position="59"/>
    </location>
</feature>
<dbReference type="PATRIC" id="fig|47853.6.peg.5406"/>
<dbReference type="SUPFAM" id="SSF53756">
    <property type="entry name" value="UDP-Glycosyltransferase/glycogen phosphorylase"/>
    <property type="match status" value="1"/>
</dbReference>
<dbReference type="Proteomes" id="UP000032254">
    <property type="component" value="Unassembled WGS sequence"/>
</dbReference>
<dbReference type="EMBL" id="JXSX01000003">
    <property type="protein sequence ID" value="KIR61159.1"/>
    <property type="molecule type" value="Genomic_DNA"/>
</dbReference>
<keyword evidence="2" id="KW-0328">Glycosyltransferase</keyword>
<evidence type="ECO:0000256" key="1">
    <source>
        <dbReference type="ARBA" id="ARBA00006962"/>
    </source>
</evidence>
<dbReference type="FunFam" id="3.40.50.2000:FF:000072">
    <property type="entry name" value="Glycosyl transferase"/>
    <property type="match status" value="1"/>
</dbReference>
<dbReference type="Pfam" id="PF21036">
    <property type="entry name" value="EryCIII-like_N"/>
    <property type="match status" value="2"/>
</dbReference>
<dbReference type="GO" id="GO:0008194">
    <property type="term" value="F:UDP-glycosyltransferase activity"/>
    <property type="evidence" value="ECO:0007669"/>
    <property type="project" value="InterPro"/>
</dbReference>
<dbReference type="GO" id="GO:0016758">
    <property type="term" value="F:hexosyltransferase activity"/>
    <property type="evidence" value="ECO:0007669"/>
    <property type="project" value="UniProtKB-ARBA"/>
</dbReference>
<comment type="caution">
    <text evidence="6">The sequence shown here is derived from an EMBL/GenBank/DDBJ whole genome shotgun (WGS) entry which is preliminary data.</text>
</comment>
<feature type="domain" description="Erythromycin biosynthesis protein CIII-like C-terminal" evidence="4">
    <location>
        <begin position="245"/>
        <end position="387"/>
    </location>
</feature>
<evidence type="ECO:0000256" key="3">
    <source>
        <dbReference type="ARBA" id="ARBA00022679"/>
    </source>
</evidence>
<dbReference type="Gene3D" id="3.40.50.2000">
    <property type="entry name" value="Glycogen Phosphorylase B"/>
    <property type="match status" value="2"/>
</dbReference>
<keyword evidence="7" id="KW-1185">Reference proteome</keyword>
<sequence>MRVLFTSATFRSHLFPLVPLAWALRAAGHDVRVAVQPPLVRDVLGAGLPAIEAGAGPDFMIELKKALAGGLEGPGGTTPSIEQIVVPHVRIAEAFAADLVPFARRWSPDLVVADPAAFVAPVVARAVGAPLVLHTWGPMPDQLWADLVTESEVRQNWPKELLAFLDRWDVPLGPDYADLVIDPCPDELLAIRMASRHATRYVPYNGSALTPSWLDEPAGRPRVCISWGTTSDFMGSEVLRTPLRIVEALADMDVEVVAALGKIDRGLLGAPRDNVRVVDWLPLSMLLPTCDALINQGGPGTVLAAVASGVPQLVVPQISAQPLGAELLTASGAGLSLTPDEVTAESIEKTVSELLDGSSVRAAAQALAERNAARPDATQLVPALQALADSAR</sequence>
<evidence type="ECO:0000256" key="2">
    <source>
        <dbReference type="ARBA" id="ARBA00022676"/>
    </source>
</evidence>
<feature type="domain" description="Erythromycin biosynthesis protein CIII-like N-terminal" evidence="5">
    <location>
        <begin position="91"/>
        <end position="228"/>
    </location>
</feature>
<dbReference type="AlphaFoldDB" id="A0A0D0WR09"/>
<keyword evidence="3" id="KW-0808">Transferase</keyword>
<dbReference type="GO" id="GO:0017000">
    <property type="term" value="P:antibiotic biosynthetic process"/>
    <property type="evidence" value="ECO:0007669"/>
    <property type="project" value="UniProtKB-ARBA"/>
</dbReference>
<dbReference type="PANTHER" id="PTHR48050:SF13">
    <property type="entry name" value="STEROL 3-BETA-GLUCOSYLTRANSFERASE UGT80A2"/>
    <property type="match status" value="1"/>
</dbReference>
<dbReference type="Pfam" id="PF06722">
    <property type="entry name" value="EryCIII-like_C"/>
    <property type="match status" value="1"/>
</dbReference>
<name>A0A0D0WR09_9ACTN</name>
<evidence type="ECO:0000259" key="4">
    <source>
        <dbReference type="Pfam" id="PF06722"/>
    </source>
</evidence>
<dbReference type="InterPro" id="IPR002213">
    <property type="entry name" value="UDP_glucos_trans"/>
</dbReference>